<feature type="compositionally biased region" description="Basic and acidic residues" evidence="1">
    <location>
        <begin position="60"/>
        <end position="71"/>
    </location>
</feature>
<keyword evidence="3" id="KW-1185">Reference proteome</keyword>
<organism evidence="2 3">
    <name type="scientific">Pristionchus pacificus</name>
    <name type="common">Parasitic nematode worm</name>
    <dbReference type="NCBI Taxonomy" id="54126"/>
    <lineage>
        <taxon>Eukaryota</taxon>
        <taxon>Metazoa</taxon>
        <taxon>Ecdysozoa</taxon>
        <taxon>Nematoda</taxon>
        <taxon>Chromadorea</taxon>
        <taxon>Rhabditida</taxon>
        <taxon>Rhabditina</taxon>
        <taxon>Diplogasteromorpha</taxon>
        <taxon>Diplogasteroidea</taxon>
        <taxon>Neodiplogasteridae</taxon>
        <taxon>Pristionchus</taxon>
    </lineage>
</organism>
<name>A0A8R1YQE1_PRIPA</name>
<reference evidence="2" key="2">
    <citation type="submission" date="2022-06" db="UniProtKB">
        <authorList>
            <consortium name="EnsemblMetazoa"/>
        </authorList>
    </citation>
    <scope>IDENTIFICATION</scope>
    <source>
        <strain evidence="2">PS312</strain>
    </source>
</reference>
<evidence type="ECO:0000256" key="1">
    <source>
        <dbReference type="SAM" id="MobiDB-lite"/>
    </source>
</evidence>
<evidence type="ECO:0000313" key="3">
    <source>
        <dbReference type="Proteomes" id="UP000005239"/>
    </source>
</evidence>
<proteinExistence type="predicted"/>
<protein>
    <submittedName>
        <fullName evidence="2">Uncharacterized protein</fullName>
    </submittedName>
</protein>
<gene>
    <name evidence="2" type="primary">WBGene00273848</name>
</gene>
<dbReference type="EnsemblMetazoa" id="PPA35479.1">
    <property type="protein sequence ID" value="PPA35479.1"/>
    <property type="gene ID" value="WBGene00273848"/>
</dbReference>
<feature type="compositionally biased region" description="Basic residues" evidence="1">
    <location>
        <begin position="49"/>
        <end position="59"/>
    </location>
</feature>
<dbReference type="AlphaFoldDB" id="A0A8R1YQE1"/>
<feature type="region of interest" description="Disordered" evidence="1">
    <location>
        <begin position="49"/>
        <end position="102"/>
    </location>
</feature>
<sequence length="157" mass="18208">MISAQPLQWLFKILRIVYRNRIVVKDNEKAEKIRCSERGEPKDRRFFKPRKEKRAKHARVSLEARRGERIQTKRRPSPAGAPRVRRRVPSIQEENGGNNRDMRASMEGSSWIDDGIWICLTMREDFFFLKSVSCLIQGKIAHVDSTINSVSVATKNA</sequence>
<reference evidence="3" key="1">
    <citation type="journal article" date="2008" name="Nat. Genet.">
        <title>The Pristionchus pacificus genome provides a unique perspective on nematode lifestyle and parasitism.</title>
        <authorList>
            <person name="Dieterich C."/>
            <person name="Clifton S.W."/>
            <person name="Schuster L.N."/>
            <person name="Chinwalla A."/>
            <person name="Delehaunty K."/>
            <person name="Dinkelacker I."/>
            <person name="Fulton L."/>
            <person name="Fulton R."/>
            <person name="Godfrey J."/>
            <person name="Minx P."/>
            <person name="Mitreva M."/>
            <person name="Roeseler W."/>
            <person name="Tian H."/>
            <person name="Witte H."/>
            <person name="Yang S.P."/>
            <person name="Wilson R.K."/>
            <person name="Sommer R.J."/>
        </authorList>
    </citation>
    <scope>NUCLEOTIDE SEQUENCE [LARGE SCALE GENOMIC DNA]</scope>
    <source>
        <strain evidence="3">PS312</strain>
    </source>
</reference>
<dbReference type="Proteomes" id="UP000005239">
    <property type="component" value="Unassembled WGS sequence"/>
</dbReference>
<evidence type="ECO:0000313" key="2">
    <source>
        <dbReference type="EnsemblMetazoa" id="PPA35479.1"/>
    </source>
</evidence>
<accession>A0A8R1YQE1</accession>